<dbReference type="GO" id="GO:0000122">
    <property type="term" value="P:negative regulation of transcription by RNA polymerase II"/>
    <property type="evidence" value="ECO:0007669"/>
    <property type="project" value="TreeGrafter"/>
</dbReference>
<evidence type="ECO:0000313" key="18">
    <source>
        <dbReference type="Proteomes" id="UP000694546"/>
    </source>
</evidence>
<dbReference type="FunFam" id="3.30.160.60:FF:001954">
    <property type="entry name" value="Zinc finger protein 787"/>
    <property type="match status" value="1"/>
</dbReference>
<keyword evidence="18" id="KW-1185">Reference proteome</keyword>
<evidence type="ECO:0000256" key="10">
    <source>
        <dbReference type="ARBA" id="ARBA00023125"/>
    </source>
</evidence>
<dbReference type="PROSITE" id="PS00598">
    <property type="entry name" value="CHROMO_1"/>
    <property type="match status" value="1"/>
</dbReference>
<dbReference type="SUPFAM" id="SSF57667">
    <property type="entry name" value="beta-beta-alpha zinc fingers"/>
    <property type="match status" value="2"/>
</dbReference>
<proteinExistence type="inferred from homology"/>
<dbReference type="PROSITE" id="PS50157">
    <property type="entry name" value="ZINC_FINGER_C2H2_2"/>
    <property type="match status" value="3"/>
</dbReference>
<evidence type="ECO:0000256" key="8">
    <source>
        <dbReference type="ARBA" id="ARBA00022833"/>
    </source>
</evidence>
<dbReference type="Ensembl" id="ENSGMOT00000043356.1">
    <property type="protein sequence ID" value="ENSGMOP00000031042.1"/>
    <property type="gene ID" value="ENSGMOG00000024397.1"/>
</dbReference>
<evidence type="ECO:0000256" key="5">
    <source>
        <dbReference type="ARBA" id="ARBA00022723"/>
    </source>
</evidence>
<evidence type="ECO:0000256" key="12">
    <source>
        <dbReference type="ARBA" id="ARBA00023242"/>
    </source>
</evidence>
<sequence length="849" mass="90872">MELSAVGERVFAAESIIKRRIRRGRMEYLVKWKGWSPKYSTWEPEENILDSRLFVAFEERERERELYGPKKRGPKPKTFLVKAQTKVRSYEFRSEAVRGMRITYPSPEPTAPPRAREGLRAVVPTIFPPSTVNRGESVRVWAPEPEREHRGSARPGGQAPEPKKRGPKPRLQFKISREGPTPAHSDPHKRRPEGGEEAAGFTSTSTQRGALLHGDPGARGSAPGPTMKHRLHQNRGHAHKHHHHHHHRHHTHVHLRALPYGAPHQQAVHSRPGAGVGPGAPDRTTGAPGHRAPVHFKHKSKSNLSQLRTELSSAVKPAFLERLSPTPPAGDGERVKWRPSLANVEKEEEPDVTLVKQEAGLESPDHSHPTIIIQDVSVGLPLDNTNKATSQPVQELQECWQGFSQTPADPQAKPSEEPCTTIPVHAGATDTNTQSKDSTSQQPRRPGSEAAASEVSVLDLEAFFTRWTPDSGAPPTAPPSFSTEELLEEEEEEEEEVVLVGEDHHPPRRRRGFSQRSSRIHTNHSPSPGNSLSGSPRLQAPPQQPTWSRAAAMMRTTQPQSLQHRRHGYRAAHRGLHAPQNPLATTVNANAGLSGVGHRAGTLIRRLQSFPSYPPAGHPAGGSERKALTSDGSGLGGVSIGLDGVGRGLDSVSMGLGGVSLGLGGIGMGLGGVRVGQDSISMGSGSVGSRLGSVNAGLADVRGGLGSVSGGLGGVSAGLGGVNMGLCGDGTGIGDVSGGLDGISSRLGGGSRRRNYVCRACGKAFSGLSNLEAHQRVHTGEKPFSCSTCGKRFSEAGNLKKHQRVHTGDKPYSCPRCGKRFAWVCSLRTHQQTGAGCGLQGGGPGGPDQ</sequence>
<dbReference type="InterPro" id="IPR000953">
    <property type="entry name" value="Chromo/chromo_shadow_dom"/>
</dbReference>
<dbReference type="Gene3D" id="3.30.160.60">
    <property type="entry name" value="Classic Zinc Finger"/>
    <property type="match status" value="3"/>
</dbReference>
<keyword evidence="5" id="KW-0479">Metal-binding</keyword>
<keyword evidence="7 13" id="KW-0863">Zinc-finger</keyword>
<dbReference type="InterPro" id="IPR016197">
    <property type="entry name" value="Chromo-like_dom_sf"/>
</dbReference>
<evidence type="ECO:0000313" key="17">
    <source>
        <dbReference type="Ensembl" id="ENSGMOP00000031042.1"/>
    </source>
</evidence>
<dbReference type="AlphaFoldDB" id="A0A8C5AEK2"/>
<dbReference type="InterPro" id="IPR036236">
    <property type="entry name" value="Znf_C2H2_sf"/>
</dbReference>
<dbReference type="GO" id="GO:0000785">
    <property type="term" value="C:chromatin"/>
    <property type="evidence" value="ECO:0007669"/>
    <property type="project" value="TreeGrafter"/>
</dbReference>
<reference evidence="17" key="1">
    <citation type="submission" date="2025-08" db="UniProtKB">
        <authorList>
            <consortium name="Ensembl"/>
        </authorList>
    </citation>
    <scope>IDENTIFICATION</scope>
</reference>
<feature type="compositionally biased region" description="Acidic residues" evidence="14">
    <location>
        <begin position="485"/>
        <end position="497"/>
    </location>
</feature>
<evidence type="ECO:0000256" key="7">
    <source>
        <dbReference type="ARBA" id="ARBA00022771"/>
    </source>
</evidence>
<feature type="compositionally biased region" description="Basic residues" evidence="14">
    <location>
        <begin position="292"/>
        <end position="301"/>
    </location>
</feature>
<dbReference type="InterPro" id="IPR023779">
    <property type="entry name" value="Chromodomain_CS"/>
</dbReference>
<dbReference type="InterPro" id="IPR023780">
    <property type="entry name" value="Chromo_domain"/>
</dbReference>
<dbReference type="Gene3D" id="2.40.50.40">
    <property type="match status" value="1"/>
</dbReference>
<dbReference type="InterPro" id="IPR013087">
    <property type="entry name" value="Znf_C2H2_type"/>
</dbReference>
<keyword evidence="11" id="KW-0804">Transcription</keyword>
<dbReference type="CDD" id="cd18627">
    <property type="entry name" value="CD_polycomb_like"/>
    <property type="match status" value="1"/>
</dbReference>
<evidence type="ECO:0000256" key="11">
    <source>
        <dbReference type="ARBA" id="ARBA00023163"/>
    </source>
</evidence>
<keyword evidence="8" id="KW-0862">Zinc</keyword>
<reference evidence="17" key="2">
    <citation type="submission" date="2025-09" db="UniProtKB">
        <authorList>
            <consortium name="Ensembl"/>
        </authorList>
    </citation>
    <scope>IDENTIFICATION</scope>
</reference>
<organism evidence="17 18">
    <name type="scientific">Gadus morhua</name>
    <name type="common">Atlantic cod</name>
    <dbReference type="NCBI Taxonomy" id="8049"/>
    <lineage>
        <taxon>Eukaryota</taxon>
        <taxon>Metazoa</taxon>
        <taxon>Chordata</taxon>
        <taxon>Craniata</taxon>
        <taxon>Vertebrata</taxon>
        <taxon>Euteleostomi</taxon>
        <taxon>Actinopterygii</taxon>
        <taxon>Neopterygii</taxon>
        <taxon>Teleostei</taxon>
        <taxon>Neoteleostei</taxon>
        <taxon>Acanthomorphata</taxon>
        <taxon>Zeiogadaria</taxon>
        <taxon>Gadariae</taxon>
        <taxon>Gadiformes</taxon>
        <taxon>Gadoidei</taxon>
        <taxon>Gadidae</taxon>
        <taxon>Gadus</taxon>
    </lineage>
</organism>
<accession>A0A8C5AEK2</accession>
<dbReference type="FunFam" id="3.30.160.60:FF:001239">
    <property type="entry name" value="Zinc finger protein 615"/>
    <property type="match status" value="1"/>
</dbReference>
<evidence type="ECO:0000259" key="16">
    <source>
        <dbReference type="PROSITE" id="PS50157"/>
    </source>
</evidence>
<dbReference type="FunFam" id="2.40.50.40:FF:000006">
    <property type="entry name" value="Chromobox protein homolog 7"/>
    <property type="match status" value="1"/>
</dbReference>
<evidence type="ECO:0000256" key="13">
    <source>
        <dbReference type="PROSITE-ProRule" id="PRU00042"/>
    </source>
</evidence>
<evidence type="ECO:0000256" key="14">
    <source>
        <dbReference type="SAM" id="MobiDB-lite"/>
    </source>
</evidence>
<dbReference type="Proteomes" id="UP000694546">
    <property type="component" value="Chromosome 3"/>
</dbReference>
<feature type="domain" description="C2H2-type" evidence="16">
    <location>
        <begin position="812"/>
        <end position="836"/>
    </location>
</feature>
<dbReference type="Pfam" id="PF00096">
    <property type="entry name" value="zf-C2H2"/>
    <property type="match status" value="2"/>
</dbReference>
<dbReference type="InterPro" id="IPR052458">
    <property type="entry name" value="PcG_PRC1-like_component"/>
</dbReference>
<comment type="subcellular location">
    <subcellularLocation>
        <location evidence="2">Nucleus</location>
    </subcellularLocation>
</comment>
<feature type="region of interest" description="Disordered" evidence="14">
    <location>
        <begin position="404"/>
        <end position="547"/>
    </location>
</feature>
<dbReference type="PANTHER" id="PTHR46389">
    <property type="entry name" value="POLYCOMB GROUP PROTEIN PC"/>
    <property type="match status" value="1"/>
</dbReference>
<dbReference type="GO" id="GO:0008270">
    <property type="term" value="F:zinc ion binding"/>
    <property type="evidence" value="ECO:0007669"/>
    <property type="project" value="UniProtKB-KW"/>
</dbReference>
<keyword evidence="9" id="KW-0805">Transcription regulation</keyword>
<dbReference type="FunFam" id="3.30.160.60:FF:002343">
    <property type="entry name" value="Zinc finger protein 33A"/>
    <property type="match status" value="1"/>
</dbReference>
<comment type="similarity">
    <text evidence="3">Belongs to the krueppel C2H2-type zinc-finger protein family.</text>
</comment>
<evidence type="ECO:0000256" key="6">
    <source>
        <dbReference type="ARBA" id="ARBA00022737"/>
    </source>
</evidence>
<feature type="compositionally biased region" description="Basic residues" evidence="14">
    <location>
        <begin position="506"/>
        <end position="522"/>
    </location>
</feature>
<keyword evidence="12" id="KW-0539">Nucleus</keyword>
<dbReference type="PROSITE" id="PS00028">
    <property type="entry name" value="ZINC_FINGER_C2H2_1"/>
    <property type="match status" value="2"/>
</dbReference>
<evidence type="ECO:0000259" key="15">
    <source>
        <dbReference type="PROSITE" id="PS50013"/>
    </source>
</evidence>
<protein>
    <submittedName>
        <fullName evidence="17">Uncharacterized protein</fullName>
    </submittedName>
</protein>
<keyword evidence="4" id="KW-0678">Repressor</keyword>
<dbReference type="GeneTree" id="ENSGT00940000158476"/>
<feature type="compositionally biased region" description="Polar residues" evidence="14">
    <location>
        <begin position="429"/>
        <end position="443"/>
    </location>
</feature>
<feature type="region of interest" description="Disordered" evidence="14">
    <location>
        <begin position="137"/>
        <end position="253"/>
    </location>
</feature>
<feature type="domain" description="C2H2-type" evidence="16">
    <location>
        <begin position="784"/>
        <end position="811"/>
    </location>
</feature>
<dbReference type="SMART" id="SM00355">
    <property type="entry name" value="ZnF_C2H2"/>
    <property type="match status" value="3"/>
</dbReference>
<evidence type="ECO:0000256" key="1">
    <source>
        <dbReference type="ARBA" id="ARBA00003767"/>
    </source>
</evidence>
<feature type="compositionally biased region" description="Basic residues" evidence="14">
    <location>
        <begin position="227"/>
        <end position="253"/>
    </location>
</feature>
<comment type="function">
    <text evidence="1">May be involved in transcriptional regulation.</text>
</comment>
<feature type="region of interest" description="Disordered" evidence="14">
    <location>
        <begin position="265"/>
        <end position="304"/>
    </location>
</feature>
<dbReference type="PANTHER" id="PTHR46389:SF1">
    <property type="entry name" value="CHROMOBOX PROTEIN HOMOLOG 8"/>
    <property type="match status" value="1"/>
</dbReference>
<evidence type="ECO:0000256" key="3">
    <source>
        <dbReference type="ARBA" id="ARBA00006991"/>
    </source>
</evidence>
<dbReference type="GO" id="GO:0035102">
    <property type="term" value="C:PRC1 complex"/>
    <property type="evidence" value="ECO:0007669"/>
    <property type="project" value="TreeGrafter"/>
</dbReference>
<keyword evidence="10" id="KW-0238">DNA-binding</keyword>
<dbReference type="GO" id="GO:0003682">
    <property type="term" value="F:chromatin binding"/>
    <property type="evidence" value="ECO:0007669"/>
    <property type="project" value="TreeGrafter"/>
</dbReference>
<evidence type="ECO:0000256" key="9">
    <source>
        <dbReference type="ARBA" id="ARBA00023015"/>
    </source>
</evidence>
<dbReference type="Pfam" id="PF00385">
    <property type="entry name" value="Chromo"/>
    <property type="match status" value="1"/>
</dbReference>
<name>A0A8C5AEK2_GADMO</name>
<feature type="domain" description="Chromo" evidence="15">
    <location>
        <begin position="11"/>
        <end position="69"/>
    </location>
</feature>
<evidence type="ECO:0000256" key="2">
    <source>
        <dbReference type="ARBA" id="ARBA00004123"/>
    </source>
</evidence>
<dbReference type="SUPFAM" id="SSF54160">
    <property type="entry name" value="Chromo domain-like"/>
    <property type="match status" value="1"/>
</dbReference>
<evidence type="ECO:0000256" key="4">
    <source>
        <dbReference type="ARBA" id="ARBA00022491"/>
    </source>
</evidence>
<feature type="domain" description="C2H2-type" evidence="16">
    <location>
        <begin position="756"/>
        <end position="783"/>
    </location>
</feature>
<dbReference type="SMART" id="SM00298">
    <property type="entry name" value="CHROMO"/>
    <property type="match status" value="1"/>
</dbReference>
<dbReference type="PROSITE" id="PS50013">
    <property type="entry name" value="CHROMO_2"/>
    <property type="match status" value="1"/>
</dbReference>
<dbReference type="GO" id="GO:0003677">
    <property type="term" value="F:DNA binding"/>
    <property type="evidence" value="ECO:0007669"/>
    <property type="project" value="UniProtKB-KW"/>
</dbReference>
<keyword evidence="6" id="KW-0677">Repeat</keyword>
<feature type="compositionally biased region" description="Low complexity" evidence="14">
    <location>
        <begin position="525"/>
        <end position="536"/>
    </location>
</feature>